<protein>
    <submittedName>
        <fullName evidence="2">Unannotated protein</fullName>
    </submittedName>
</protein>
<dbReference type="InterPro" id="IPR009061">
    <property type="entry name" value="DNA-bd_dom_put_sf"/>
</dbReference>
<organism evidence="2">
    <name type="scientific">freshwater metagenome</name>
    <dbReference type="NCBI Taxonomy" id="449393"/>
    <lineage>
        <taxon>unclassified sequences</taxon>
        <taxon>metagenomes</taxon>
        <taxon>ecological metagenomes</taxon>
    </lineage>
</organism>
<dbReference type="SUPFAM" id="SSF46955">
    <property type="entry name" value="Putative DNA-binding domain"/>
    <property type="match status" value="1"/>
</dbReference>
<dbReference type="NCBIfam" id="TIGR01764">
    <property type="entry name" value="excise"/>
    <property type="match status" value="1"/>
</dbReference>
<dbReference type="Gene3D" id="1.10.1660.10">
    <property type="match status" value="1"/>
</dbReference>
<dbReference type="InterPro" id="IPR041657">
    <property type="entry name" value="HTH_17"/>
</dbReference>
<dbReference type="AlphaFoldDB" id="A0A6J6UT06"/>
<dbReference type="InterPro" id="IPR010093">
    <property type="entry name" value="SinI_DNA-bd"/>
</dbReference>
<dbReference type="EMBL" id="CAEZZG010000034">
    <property type="protein sequence ID" value="CAB4762424.1"/>
    <property type="molecule type" value="Genomic_DNA"/>
</dbReference>
<gene>
    <name evidence="2" type="ORF">UFOPK2844_01176</name>
</gene>
<proteinExistence type="predicted"/>
<sequence>MIGEQEVLLTAAEVAKLFRVGPKTINRWATEGRLTIIKTAGRHYRYKESEVKLLLESFTTQAKPIAKTEKEAPTK</sequence>
<name>A0A6J6UT06_9ZZZZ</name>
<dbReference type="GO" id="GO:0003677">
    <property type="term" value="F:DNA binding"/>
    <property type="evidence" value="ECO:0007669"/>
    <property type="project" value="InterPro"/>
</dbReference>
<accession>A0A6J6UT06</accession>
<evidence type="ECO:0000313" key="2">
    <source>
        <dbReference type="EMBL" id="CAB4762424.1"/>
    </source>
</evidence>
<feature type="domain" description="Helix-turn-helix" evidence="1">
    <location>
        <begin position="8"/>
        <end position="57"/>
    </location>
</feature>
<evidence type="ECO:0000259" key="1">
    <source>
        <dbReference type="Pfam" id="PF12728"/>
    </source>
</evidence>
<reference evidence="2" key="1">
    <citation type="submission" date="2020-05" db="EMBL/GenBank/DDBJ databases">
        <authorList>
            <person name="Chiriac C."/>
            <person name="Salcher M."/>
            <person name="Ghai R."/>
            <person name="Kavagutti S V."/>
        </authorList>
    </citation>
    <scope>NUCLEOTIDE SEQUENCE</scope>
</reference>
<dbReference type="Pfam" id="PF12728">
    <property type="entry name" value="HTH_17"/>
    <property type="match status" value="1"/>
</dbReference>